<dbReference type="eggNOG" id="KOG0944">
    <property type="taxonomic scope" value="Eukaryota"/>
</dbReference>
<dbReference type="SUPFAM" id="SSF46934">
    <property type="entry name" value="UBA-like"/>
    <property type="match status" value="1"/>
</dbReference>
<feature type="binding site" evidence="13">
    <location>
        <position position="207"/>
    </location>
    <ligand>
        <name>Zn(2+)</name>
        <dbReference type="ChEBI" id="CHEBI:29105"/>
    </ligand>
</feature>
<evidence type="ECO:0000256" key="15">
    <source>
        <dbReference type="RuleBase" id="RU366025"/>
    </source>
</evidence>
<dbReference type="Gene3D" id="3.90.70.10">
    <property type="entry name" value="Cysteine proteinases"/>
    <property type="match status" value="1"/>
</dbReference>
<organism evidence="19 20">
    <name type="scientific">Schizosaccharomyces cryophilus (strain OY26 / ATCC MYA-4695 / CBS 11777 / NBRC 106824 / NRRL Y48691)</name>
    <name type="common">Fission yeast</name>
    <dbReference type="NCBI Taxonomy" id="653667"/>
    <lineage>
        <taxon>Eukaryota</taxon>
        <taxon>Fungi</taxon>
        <taxon>Dikarya</taxon>
        <taxon>Ascomycota</taxon>
        <taxon>Taphrinomycotina</taxon>
        <taxon>Schizosaccharomycetes</taxon>
        <taxon>Schizosaccharomycetales</taxon>
        <taxon>Schizosaccharomycetaceae</taxon>
        <taxon>Schizosaccharomyces</taxon>
    </lineage>
</organism>
<keyword evidence="9 11" id="KW-0788">Thiol protease</keyword>
<keyword evidence="6 14" id="KW-0863">Zinc-finger</keyword>
<feature type="binding site" evidence="13">
    <location>
        <position position="194"/>
    </location>
    <ligand>
        <name>Zn(2+)</name>
        <dbReference type="ChEBI" id="CHEBI:29105"/>
    </ligand>
</feature>
<dbReference type="InterPro" id="IPR016652">
    <property type="entry name" value="Ubiquitinyl_hydrolase"/>
</dbReference>
<accession>S9W5M2</accession>
<evidence type="ECO:0000256" key="5">
    <source>
        <dbReference type="ARBA" id="ARBA00022737"/>
    </source>
</evidence>
<dbReference type="InterPro" id="IPR038765">
    <property type="entry name" value="Papain-like_cys_pep_sf"/>
</dbReference>
<evidence type="ECO:0000256" key="10">
    <source>
        <dbReference type="ARBA" id="ARBA00022833"/>
    </source>
</evidence>
<feature type="domain" description="USP" evidence="17">
    <location>
        <begin position="300"/>
        <end position="773"/>
    </location>
</feature>
<evidence type="ECO:0000259" key="18">
    <source>
        <dbReference type="PROSITE" id="PS50271"/>
    </source>
</evidence>
<dbReference type="Gene3D" id="3.30.40.10">
    <property type="entry name" value="Zinc/RING finger domain, C3HC4 (zinc finger)"/>
    <property type="match status" value="2"/>
</dbReference>
<dbReference type="PROSITE" id="PS00972">
    <property type="entry name" value="USP_1"/>
    <property type="match status" value="1"/>
</dbReference>
<evidence type="ECO:0000256" key="7">
    <source>
        <dbReference type="ARBA" id="ARBA00022786"/>
    </source>
</evidence>
<dbReference type="InterPro" id="IPR001607">
    <property type="entry name" value="Znf_UBP"/>
</dbReference>
<evidence type="ECO:0000256" key="14">
    <source>
        <dbReference type="PROSITE-ProRule" id="PRU00502"/>
    </source>
</evidence>
<dbReference type="PIRSF" id="PIRSF016308">
    <property type="entry name" value="UBP"/>
    <property type="match status" value="1"/>
</dbReference>
<dbReference type="InterPro" id="IPR041432">
    <property type="entry name" value="UBP13_Znf-UBP_var"/>
</dbReference>
<dbReference type="SMART" id="SM00165">
    <property type="entry name" value="UBA"/>
    <property type="match status" value="2"/>
</dbReference>
<dbReference type="InterPro" id="IPR001394">
    <property type="entry name" value="Peptidase_C19_UCH"/>
</dbReference>
<feature type="active site" description="Nucleophile" evidence="12">
    <location>
        <position position="309"/>
    </location>
</feature>
<keyword evidence="5" id="KW-0677">Repeat</keyword>
<dbReference type="PANTHER" id="PTHR24006:SF664">
    <property type="entry name" value="UBIQUITIN CARBOXYL-TERMINAL HYDROLASE"/>
    <property type="match status" value="1"/>
</dbReference>
<protein>
    <recommendedName>
        <fullName evidence="11 15">Ubiquitin carboxyl-terminal hydrolase</fullName>
        <ecNumber evidence="11 15">3.4.19.12</ecNumber>
    </recommendedName>
</protein>
<dbReference type="InterPro" id="IPR050164">
    <property type="entry name" value="Peptidase_C19"/>
</dbReference>
<dbReference type="GO" id="GO:0005634">
    <property type="term" value="C:nucleus"/>
    <property type="evidence" value="ECO:0007669"/>
    <property type="project" value="TreeGrafter"/>
</dbReference>
<keyword evidence="3 11" id="KW-0645">Protease</keyword>
<feature type="domain" description="UBA" evidence="16">
    <location>
        <begin position="640"/>
        <end position="680"/>
    </location>
</feature>
<feature type="binding site" evidence="13">
    <location>
        <position position="174"/>
    </location>
    <ligand>
        <name>Zn(2+)</name>
        <dbReference type="ChEBI" id="CHEBI:29105"/>
    </ligand>
</feature>
<proteinExistence type="inferred from homology"/>
<dbReference type="InterPro" id="IPR013083">
    <property type="entry name" value="Znf_RING/FYVE/PHD"/>
</dbReference>
<sequence>MTCDHITEGNVGIPNGYQTVYREECVRCFVSQDSEAGIDLCLACFESGCGPNDHNHSKTHFDQKQHPVMLNIKRKPKPKTCEEPLRKLTKLEIREESEEDIYDWFYQPHCLICKTDLDIQQPLISASFQAVIKAPKASNKSQVKAWENEIVPCEHTLCLQPQADEIPNLKETKCSNCDLKDNLWMCLHCGTLSCGRKQYGGGGGNGHAIEHFENKKHAVSVKLKSITPDGHADIYCYNCDDERIDPYIEDHLAVFQIDIKKLNKTEKSLAELQLEQNLNWDFGTSEEESGSTRLFGPGLTGLKNLGNSCYLASTMQSLFSIKEFARFELDLFTTCNSTCKNPASNFQCQLSKLAEGLCSGKFSKPSELGRQTTGSSPMLPFQDGLRPYMFKDIIGQDHAEFGTAQQQDAYEFLVYLLNLIRKNSVGKPDISTLFDFEIEQKLLCLSCKRARYSTFSSQGLTIPVPRRKIGEENGEAIYEEVTLNECLDKAVEPDSMEYTCEACKSKQGATTQLSLKTFPKALALQVNRFDIQASQVRKLGIPVKVLEEGLYKLDHLRAKPRPEDEELLPEGSPTIDWNEQAIEQLQAMGFPLVRCQRAMLATNNADAETAMNWLFEHMEDPTIDDPIDLSELKQATKNNTVSNDKIQSLREFGFSEVQAKRALLETNNDVERAVDWIFSHPDETYEETIDETGESMEAEKVKWDSESLPASYQLKAIISHKGGSAHAGHYVAFIRKEIEGQDVWVLYNDEKVLKVSSLEEAKATGYVYILERVDNVTA</sequence>
<dbReference type="GO" id="GO:0016579">
    <property type="term" value="P:protein deubiquitination"/>
    <property type="evidence" value="ECO:0007669"/>
    <property type="project" value="InterPro"/>
</dbReference>
<dbReference type="OrthoDB" id="361536at2759"/>
<dbReference type="AlphaFoldDB" id="S9W5M2"/>
<dbReference type="CDD" id="cd14386">
    <property type="entry name" value="UBA2_UBP5"/>
    <property type="match status" value="1"/>
</dbReference>
<dbReference type="PROSITE" id="PS50235">
    <property type="entry name" value="USP_3"/>
    <property type="match status" value="1"/>
</dbReference>
<dbReference type="InterPro" id="IPR028889">
    <property type="entry name" value="USP"/>
</dbReference>
<evidence type="ECO:0000256" key="6">
    <source>
        <dbReference type="ARBA" id="ARBA00022771"/>
    </source>
</evidence>
<gene>
    <name evidence="19" type="ORF">SPOG_02915</name>
</gene>
<keyword evidence="20" id="KW-1185">Reference proteome</keyword>
<dbReference type="PROSITE" id="PS50030">
    <property type="entry name" value="UBA"/>
    <property type="match status" value="2"/>
</dbReference>
<feature type="domain" description="UBA" evidence="16">
    <location>
        <begin position="576"/>
        <end position="617"/>
    </location>
</feature>
<evidence type="ECO:0000259" key="17">
    <source>
        <dbReference type="PROSITE" id="PS50235"/>
    </source>
</evidence>
<dbReference type="GO" id="GO:0005829">
    <property type="term" value="C:cytosol"/>
    <property type="evidence" value="ECO:0007669"/>
    <property type="project" value="TreeGrafter"/>
</dbReference>
<evidence type="ECO:0000256" key="12">
    <source>
        <dbReference type="PIRSR" id="PIRSR016308-1"/>
    </source>
</evidence>
<dbReference type="GeneID" id="25037236"/>
<dbReference type="Pfam" id="PF00627">
    <property type="entry name" value="UBA"/>
    <property type="match status" value="2"/>
</dbReference>
<dbReference type="SMART" id="SM00290">
    <property type="entry name" value="ZnF_UBP"/>
    <property type="match status" value="2"/>
</dbReference>
<dbReference type="PROSITE" id="PS00973">
    <property type="entry name" value="USP_2"/>
    <property type="match status" value="1"/>
</dbReference>
<reference evidence="19 20" key="1">
    <citation type="journal article" date="2011" name="Science">
        <title>Comparative functional genomics of the fission yeasts.</title>
        <authorList>
            <person name="Rhind N."/>
            <person name="Chen Z."/>
            <person name="Yassour M."/>
            <person name="Thompson D.A."/>
            <person name="Haas B.J."/>
            <person name="Habib N."/>
            <person name="Wapinski I."/>
            <person name="Roy S."/>
            <person name="Lin M.F."/>
            <person name="Heiman D.I."/>
            <person name="Young S.K."/>
            <person name="Furuya K."/>
            <person name="Guo Y."/>
            <person name="Pidoux A."/>
            <person name="Chen H.M."/>
            <person name="Robbertse B."/>
            <person name="Goldberg J.M."/>
            <person name="Aoki K."/>
            <person name="Bayne E.H."/>
            <person name="Berlin A.M."/>
            <person name="Desjardins C.A."/>
            <person name="Dobbs E."/>
            <person name="Dukaj L."/>
            <person name="Fan L."/>
            <person name="FitzGerald M.G."/>
            <person name="French C."/>
            <person name="Gujja S."/>
            <person name="Hansen K."/>
            <person name="Keifenheim D."/>
            <person name="Levin J.Z."/>
            <person name="Mosher R.A."/>
            <person name="Mueller C.A."/>
            <person name="Pfiffner J."/>
            <person name="Priest M."/>
            <person name="Russ C."/>
            <person name="Smialowska A."/>
            <person name="Swoboda P."/>
            <person name="Sykes S.M."/>
            <person name="Vaughn M."/>
            <person name="Vengrova S."/>
            <person name="Yoder R."/>
            <person name="Zeng Q."/>
            <person name="Allshire R."/>
            <person name="Baulcombe D."/>
            <person name="Birren B.W."/>
            <person name="Brown W."/>
            <person name="Ekwall K."/>
            <person name="Kellis M."/>
            <person name="Leatherwood J."/>
            <person name="Levin H."/>
            <person name="Margalit H."/>
            <person name="Martienssen R."/>
            <person name="Nieduszynski C.A."/>
            <person name="Spatafora J.W."/>
            <person name="Friedman N."/>
            <person name="Dalgaard J.Z."/>
            <person name="Baumann P."/>
            <person name="Niki H."/>
            <person name="Regev A."/>
            <person name="Nusbaum C."/>
        </authorList>
    </citation>
    <scope>NUCLEOTIDE SEQUENCE [LARGE SCALE GENOMIC DNA]</scope>
    <source>
        <strain evidence="20">OY26 / ATCC MYA-4695 / CBS 11777 / NBRC 106824 / NRRL Y48691</strain>
    </source>
</reference>
<evidence type="ECO:0000313" key="19">
    <source>
        <dbReference type="EMBL" id="EPY53854.1"/>
    </source>
</evidence>
<feature type="domain" description="UBP-type" evidence="18">
    <location>
        <begin position="151"/>
        <end position="259"/>
    </location>
</feature>
<dbReference type="SUPFAM" id="SSF57850">
    <property type="entry name" value="RING/U-box"/>
    <property type="match status" value="2"/>
</dbReference>
<keyword evidence="7 11" id="KW-0833">Ubl conjugation pathway</keyword>
<evidence type="ECO:0000259" key="16">
    <source>
        <dbReference type="PROSITE" id="PS50030"/>
    </source>
</evidence>
<dbReference type="InterPro" id="IPR015940">
    <property type="entry name" value="UBA"/>
</dbReference>
<name>S9W5M2_SCHCR</name>
<dbReference type="FunFam" id="1.10.8.10:FF:000086">
    <property type="entry name" value="Ubiquitin carboxyl-terminal hydrolase"/>
    <property type="match status" value="1"/>
</dbReference>
<evidence type="ECO:0000256" key="1">
    <source>
        <dbReference type="ARBA" id="ARBA00000707"/>
    </source>
</evidence>
<dbReference type="PROSITE" id="PS50271">
    <property type="entry name" value="ZF_UBP"/>
    <property type="match status" value="2"/>
</dbReference>
<dbReference type="InterPro" id="IPR018200">
    <property type="entry name" value="USP_CS"/>
</dbReference>
<dbReference type="InterPro" id="IPR009060">
    <property type="entry name" value="UBA-like_sf"/>
</dbReference>
<comment type="catalytic activity">
    <reaction evidence="1 11 15">
        <text>Thiol-dependent hydrolysis of ester, thioester, amide, peptide and isopeptide bonds formed by the C-terminal Gly of ubiquitin (a 76-residue protein attached to proteins as an intracellular targeting signal).</text>
        <dbReference type="EC" id="3.4.19.12"/>
    </reaction>
</comment>
<evidence type="ECO:0000256" key="8">
    <source>
        <dbReference type="ARBA" id="ARBA00022801"/>
    </source>
</evidence>
<evidence type="ECO:0000313" key="20">
    <source>
        <dbReference type="Proteomes" id="UP000015464"/>
    </source>
</evidence>
<dbReference type="FunFam" id="3.30.40.10:FF:000396">
    <property type="entry name" value="Ubiquitin carboxyl-terminal hydrolase"/>
    <property type="match status" value="1"/>
</dbReference>
<dbReference type="Proteomes" id="UP000015464">
    <property type="component" value="Unassembled WGS sequence"/>
</dbReference>
<evidence type="ECO:0000256" key="9">
    <source>
        <dbReference type="ARBA" id="ARBA00022807"/>
    </source>
</evidence>
<dbReference type="SUPFAM" id="SSF54001">
    <property type="entry name" value="Cysteine proteinases"/>
    <property type="match status" value="1"/>
</dbReference>
<dbReference type="CDD" id="cd02658">
    <property type="entry name" value="Peptidase_C19B"/>
    <property type="match status" value="1"/>
</dbReference>
<keyword evidence="4 11" id="KW-0479">Metal-binding</keyword>
<dbReference type="GO" id="GO:0008270">
    <property type="term" value="F:zinc ion binding"/>
    <property type="evidence" value="ECO:0007669"/>
    <property type="project" value="UniProtKB-UniRule"/>
</dbReference>
<evidence type="ECO:0000256" key="2">
    <source>
        <dbReference type="ARBA" id="ARBA00009085"/>
    </source>
</evidence>
<dbReference type="EC" id="3.4.19.12" evidence="11 15"/>
<evidence type="ECO:0000256" key="11">
    <source>
        <dbReference type="PIRNR" id="PIRNR016308"/>
    </source>
</evidence>
<feature type="binding site" evidence="13">
    <location>
        <position position="177"/>
    </location>
    <ligand>
        <name>Zn(2+)</name>
        <dbReference type="ChEBI" id="CHEBI:29105"/>
    </ligand>
</feature>
<dbReference type="Pfam" id="PF00443">
    <property type="entry name" value="UCH"/>
    <property type="match status" value="1"/>
</dbReference>
<dbReference type="OMA" id="FVPCEHT"/>
<evidence type="ECO:0000256" key="4">
    <source>
        <dbReference type="ARBA" id="ARBA00022723"/>
    </source>
</evidence>
<dbReference type="Pfam" id="PF02148">
    <property type="entry name" value="zf-UBP"/>
    <property type="match status" value="1"/>
</dbReference>
<dbReference type="RefSeq" id="XP_013021030.1">
    <property type="nucleotide sequence ID" value="XM_013165576.1"/>
</dbReference>
<evidence type="ECO:0000256" key="3">
    <source>
        <dbReference type="ARBA" id="ARBA00022670"/>
    </source>
</evidence>
<dbReference type="Pfam" id="PF17807">
    <property type="entry name" value="zf-UBP_var"/>
    <property type="match status" value="1"/>
</dbReference>
<keyword evidence="10 11" id="KW-0862">Zinc</keyword>
<dbReference type="EMBL" id="KE546988">
    <property type="protein sequence ID" value="EPY53854.1"/>
    <property type="molecule type" value="Genomic_DNA"/>
</dbReference>
<dbReference type="HOGENOM" id="CLU_009884_1_0_1"/>
<dbReference type="GO" id="GO:0004843">
    <property type="term" value="F:cysteine-type deubiquitinase activity"/>
    <property type="evidence" value="ECO:0007669"/>
    <property type="project" value="UniProtKB-UniRule"/>
</dbReference>
<dbReference type="GO" id="GO:0006508">
    <property type="term" value="P:proteolysis"/>
    <property type="evidence" value="ECO:0007669"/>
    <property type="project" value="UniProtKB-KW"/>
</dbReference>
<dbReference type="STRING" id="653667.S9W5M2"/>
<evidence type="ECO:0000256" key="13">
    <source>
        <dbReference type="PIRSR" id="PIRSR016308-3"/>
    </source>
</evidence>
<dbReference type="PANTHER" id="PTHR24006">
    <property type="entry name" value="UBIQUITIN CARBOXYL-TERMINAL HYDROLASE"/>
    <property type="match status" value="1"/>
</dbReference>
<dbReference type="Gene3D" id="1.10.8.10">
    <property type="entry name" value="DNA helicase RuvA subunit, C-terminal domain"/>
    <property type="match status" value="2"/>
</dbReference>
<dbReference type="FunFam" id="1.10.8.10:FF:000103">
    <property type="entry name" value="Ubiquitin carboxyl-terminal hydrolase"/>
    <property type="match status" value="1"/>
</dbReference>
<feature type="active site" description="Proton acceptor" evidence="12">
    <location>
        <position position="729"/>
    </location>
</feature>
<keyword evidence="8 11" id="KW-0378">Hydrolase</keyword>
<comment type="similarity">
    <text evidence="2 11 15">Belongs to the peptidase C19 family.</text>
</comment>
<dbReference type="CDD" id="cd14385">
    <property type="entry name" value="UBA1_spUBP14_like"/>
    <property type="match status" value="1"/>
</dbReference>
<feature type="domain" description="UBP-type" evidence="18">
    <location>
        <begin position="1"/>
        <end position="108"/>
    </location>
</feature>